<dbReference type="InterPro" id="IPR029034">
    <property type="entry name" value="Cystine-knot_cytokine"/>
</dbReference>
<protein>
    <recommendedName>
        <fullName evidence="4">Bursicon</fullName>
    </recommendedName>
</protein>
<comment type="caution">
    <text evidence="2">The sequence shown here is derived from an EMBL/GenBank/DDBJ whole genome shotgun (WGS) entry which is preliminary data.</text>
</comment>
<dbReference type="Proteomes" id="UP001519460">
    <property type="component" value="Unassembled WGS sequence"/>
</dbReference>
<feature type="region of interest" description="Disordered" evidence="1">
    <location>
        <begin position="1"/>
        <end position="51"/>
    </location>
</feature>
<evidence type="ECO:0008006" key="4">
    <source>
        <dbReference type="Google" id="ProtNLM"/>
    </source>
</evidence>
<feature type="compositionally biased region" description="Polar residues" evidence="1">
    <location>
        <begin position="1"/>
        <end position="28"/>
    </location>
</feature>
<feature type="compositionally biased region" description="Basic and acidic residues" evidence="1">
    <location>
        <begin position="38"/>
        <end position="47"/>
    </location>
</feature>
<dbReference type="EMBL" id="JACVVK020000045">
    <property type="protein sequence ID" value="KAK7499299.1"/>
    <property type="molecule type" value="Genomic_DNA"/>
</dbReference>
<name>A0ABD0LK12_9CAEN</name>
<sequence>MNHPSLSASGSEEQTTSSRRNVKYTQPTCDRGVVDTTEDSRSSHPDEYAEISVEYEDRLDTRRPECEDDPTAECFLPLGSKESDCDRCCVTHRHLLNMTGVRRGVNGNDYTIGTLSGTDQWVEVGECSPSSQNGGCDGECHQKTMKVTLLAKGSDEDDPTFQLFEVNAYCSCQAN</sequence>
<keyword evidence="3" id="KW-1185">Reference proteome</keyword>
<gene>
    <name evidence="2" type="ORF">BaRGS_00009559</name>
</gene>
<evidence type="ECO:0000313" key="3">
    <source>
        <dbReference type="Proteomes" id="UP001519460"/>
    </source>
</evidence>
<proteinExistence type="predicted"/>
<accession>A0ABD0LK12</accession>
<evidence type="ECO:0000313" key="2">
    <source>
        <dbReference type="EMBL" id="KAK7499299.1"/>
    </source>
</evidence>
<reference evidence="2 3" key="1">
    <citation type="journal article" date="2023" name="Sci. Data">
        <title>Genome assembly of the Korean intertidal mud-creeper Batillaria attramentaria.</title>
        <authorList>
            <person name="Patra A.K."/>
            <person name="Ho P.T."/>
            <person name="Jun S."/>
            <person name="Lee S.J."/>
            <person name="Kim Y."/>
            <person name="Won Y.J."/>
        </authorList>
    </citation>
    <scope>NUCLEOTIDE SEQUENCE [LARGE SCALE GENOMIC DNA]</scope>
    <source>
        <strain evidence="2">Wonlab-2016</strain>
    </source>
</reference>
<dbReference type="AlphaFoldDB" id="A0ABD0LK12"/>
<evidence type="ECO:0000256" key="1">
    <source>
        <dbReference type="SAM" id="MobiDB-lite"/>
    </source>
</evidence>
<organism evidence="2 3">
    <name type="scientific">Batillaria attramentaria</name>
    <dbReference type="NCBI Taxonomy" id="370345"/>
    <lineage>
        <taxon>Eukaryota</taxon>
        <taxon>Metazoa</taxon>
        <taxon>Spiralia</taxon>
        <taxon>Lophotrochozoa</taxon>
        <taxon>Mollusca</taxon>
        <taxon>Gastropoda</taxon>
        <taxon>Caenogastropoda</taxon>
        <taxon>Sorbeoconcha</taxon>
        <taxon>Cerithioidea</taxon>
        <taxon>Batillariidae</taxon>
        <taxon>Batillaria</taxon>
    </lineage>
</organism>
<dbReference type="Gene3D" id="2.10.90.10">
    <property type="entry name" value="Cystine-knot cytokines"/>
    <property type="match status" value="1"/>
</dbReference>